<gene>
    <name evidence="8" type="ORF">GCM10009751_34600</name>
</gene>
<evidence type="ECO:0000256" key="6">
    <source>
        <dbReference type="RuleBase" id="RU362042"/>
    </source>
</evidence>
<keyword evidence="6" id="KW-1133">Transmembrane helix</keyword>
<dbReference type="PROSITE" id="PS00761">
    <property type="entry name" value="SPASE_I_3"/>
    <property type="match status" value="1"/>
</dbReference>
<feature type="transmembrane region" description="Helical" evidence="6">
    <location>
        <begin position="26"/>
        <end position="45"/>
    </location>
</feature>
<dbReference type="InterPro" id="IPR036286">
    <property type="entry name" value="LexA/Signal_pep-like_sf"/>
</dbReference>
<dbReference type="NCBIfam" id="TIGR02227">
    <property type="entry name" value="sigpep_I_bact"/>
    <property type="match status" value="1"/>
</dbReference>
<evidence type="ECO:0000256" key="1">
    <source>
        <dbReference type="ARBA" id="ARBA00000677"/>
    </source>
</evidence>
<sequence>MARHARPKDLGEPGEQVGGLAVLKEIAIIVISALVLSFLIKTFLVQSFYIPSASMEDTLTVGDRVMVSRLAPGPVDLRRGDIVVFIDPGGWLPVYTAPDRGPVGNAATAAMTAIGLLPEDTGEHLIKRLIGLPGDHIMCDDACADDGGPVTVNGTAIDETYLKPGNTPSGAKKFDVVVPDRMLFVMGDHRQNSADSRFNTSRPGGGFVPVHNIVGTAFATVWPFERMTWHSNPSGVFAGVPEPTAPAPQPTT</sequence>
<dbReference type="PRINTS" id="PR00727">
    <property type="entry name" value="LEADERPTASE"/>
</dbReference>
<keyword evidence="5 6" id="KW-0378">Hydrolase</keyword>
<accession>A0ABN2NJQ5</accession>
<feature type="domain" description="Peptidase S26" evidence="7">
    <location>
        <begin position="24"/>
        <end position="222"/>
    </location>
</feature>
<evidence type="ECO:0000256" key="5">
    <source>
        <dbReference type="ARBA" id="ARBA00022801"/>
    </source>
</evidence>
<name>A0ABN2NJQ5_9MICO</name>
<dbReference type="EMBL" id="BAAANL010000008">
    <property type="protein sequence ID" value="GAA1872321.1"/>
    <property type="molecule type" value="Genomic_DNA"/>
</dbReference>
<evidence type="ECO:0000313" key="8">
    <source>
        <dbReference type="EMBL" id="GAA1872321.1"/>
    </source>
</evidence>
<dbReference type="EC" id="3.4.21.89" evidence="4 6"/>
<dbReference type="PANTHER" id="PTHR43390:SF1">
    <property type="entry name" value="CHLOROPLAST PROCESSING PEPTIDASE"/>
    <property type="match status" value="1"/>
</dbReference>
<dbReference type="Proteomes" id="UP001501094">
    <property type="component" value="Unassembled WGS sequence"/>
</dbReference>
<keyword evidence="6" id="KW-0472">Membrane</keyword>
<dbReference type="PANTHER" id="PTHR43390">
    <property type="entry name" value="SIGNAL PEPTIDASE I"/>
    <property type="match status" value="1"/>
</dbReference>
<keyword evidence="6" id="KW-0812">Transmembrane</keyword>
<evidence type="ECO:0000259" key="7">
    <source>
        <dbReference type="Pfam" id="PF10502"/>
    </source>
</evidence>
<dbReference type="InterPro" id="IPR000223">
    <property type="entry name" value="Pept_S26A_signal_pept_1"/>
</dbReference>
<evidence type="ECO:0000313" key="9">
    <source>
        <dbReference type="Proteomes" id="UP001501094"/>
    </source>
</evidence>
<keyword evidence="6" id="KW-0645">Protease</keyword>
<dbReference type="InterPro" id="IPR019533">
    <property type="entry name" value="Peptidase_S26"/>
</dbReference>
<protein>
    <recommendedName>
        <fullName evidence="4 6">Signal peptidase I</fullName>
        <ecNumber evidence="4 6">3.4.21.89</ecNumber>
    </recommendedName>
</protein>
<evidence type="ECO:0000256" key="3">
    <source>
        <dbReference type="ARBA" id="ARBA00009370"/>
    </source>
</evidence>
<comment type="subcellular location">
    <subcellularLocation>
        <location evidence="2">Cell membrane</location>
        <topology evidence="2">Single-pass type II membrane protein</topology>
    </subcellularLocation>
    <subcellularLocation>
        <location evidence="6">Membrane</location>
        <topology evidence="6">Single-pass type II membrane protein</topology>
    </subcellularLocation>
</comment>
<comment type="catalytic activity">
    <reaction evidence="1 6">
        <text>Cleavage of hydrophobic, N-terminal signal or leader sequences from secreted and periplasmic proteins.</text>
        <dbReference type="EC" id="3.4.21.89"/>
    </reaction>
</comment>
<dbReference type="Pfam" id="PF10502">
    <property type="entry name" value="Peptidase_S26"/>
    <property type="match status" value="1"/>
</dbReference>
<comment type="similarity">
    <text evidence="3 6">Belongs to the peptidase S26 family.</text>
</comment>
<dbReference type="CDD" id="cd06530">
    <property type="entry name" value="S26_SPase_I"/>
    <property type="match status" value="1"/>
</dbReference>
<comment type="caution">
    <text evidence="8">The sequence shown here is derived from an EMBL/GenBank/DDBJ whole genome shotgun (WGS) entry which is preliminary data.</text>
</comment>
<evidence type="ECO:0000256" key="4">
    <source>
        <dbReference type="ARBA" id="ARBA00013208"/>
    </source>
</evidence>
<evidence type="ECO:0000256" key="2">
    <source>
        <dbReference type="ARBA" id="ARBA00004401"/>
    </source>
</evidence>
<dbReference type="InterPro" id="IPR019758">
    <property type="entry name" value="Pept_S26A_signal_pept_1_CS"/>
</dbReference>
<dbReference type="Gene3D" id="2.10.109.10">
    <property type="entry name" value="Umud Fragment, subunit A"/>
    <property type="match status" value="1"/>
</dbReference>
<keyword evidence="9" id="KW-1185">Reference proteome</keyword>
<proteinExistence type="inferred from homology"/>
<dbReference type="SUPFAM" id="SSF51306">
    <property type="entry name" value="LexA/Signal peptidase"/>
    <property type="match status" value="1"/>
</dbReference>
<reference evidence="8 9" key="1">
    <citation type="journal article" date="2019" name="Int. J. Syst. Evol. Microbiol.">
        <title>The Global Catalogue of Microorganisms (GCM) 10K type strain sequencing project: providing services to taxonomists for standard genome sequencing and annotation.</title>
        <authorList>
            <consortium name="The Broad Institute Genomics Platform"/>
            <consortium name="The Broad Institute Genome Sequencing Center for Infectious Disease"/>
            <person name="Wu L."/>
            <person name="Ma J."/>
        </authorList>
    </citation>
    <scope>NUCLEOTIDE SEQUENCE [LARGE SCALE GENOMIC DNA]</scope>
    <source>
        <strain evidence="8 9">JCM 14326</strain>
    </source>
</reference>
<organism evidence="8 9">
    <name type="scientific">Myceligenerans crystallogenes</name>
    <dbReference type="NCBI Taxonomy" id="316335"/>
    <lineage>
        <taxon>Bacteria</taxon>
        <taxon>Bacillati</taxon>
        <taxon>Actinomycetota</taxon>
        <taxon>Actinomycetes</taxon>
        <taxon>Micrococcales</taxon>
        <taxon>Promicromonosporaceae</taxon>
        <taxon>Myceligenerans</taxon>
    </lineage>
</organism>